<dbReference type="InterPro" id="IPR003593">
    <property type="entry name" value="AAA+_ATPase"/>
</dbReference>
<dbReference type="InterPro" id="IPR003439">
    <property type="entry name" value="ABC_transporter-like_ATP-bd"/>
</dbReference>
<dbReference type="eggNOG" id="COG1116">
    <property type="taxonomic scope" value="Bacteria"/>
</dbReference>
<evidence type="ECO:0000313" key="6">
    <source>
        <dbReference type="Proteomes" id="UP000001299"/>
    </source>
</evidence>
<dbReference type="Gene3D" id="3.40.50.300">
    <property type="entry name" value="P-loop containing nucleotide triphosphate hydrolases"/>
    <property type="match status" value="1"/>
</dbReference>
<dbReference type="STRING" id="515622.bpr_I0852"/>
<proteinExistence type="predicted"/>
<dbReference type="SMART" id="SM00382">
    <property type="entry name" value="AAA"/>
    <property type="match status" value="1"/>
</dbReference>
<protein>
    <submittedName>
        <fullName evidence="5">ABC transporter ATP-binding protein</fullName>
    </submittedName>
</protein>
<keyword evidence="3 5" id="KW-0067">ATP-binding</keyword>
<dbReference type="PROSITE" id="PS50893">
    <property type="entry name" value="ABC_TRANSPORTER_2"/>
    <property type="match status" value="1"/>
</dbReference>
<organism evidence="5 6">
    <name type="scientific">Butyrivibrio proteoclasticus (strain ATCC 51982 / DSM 14932 / B316)</name>
    <name type="common">Clostridium proteoclasticum</name>
    <dbReference type="NCBI Taxonomy" id="515622"/>
    <lineage>
        <taxon>Bacteria</taxon>
        <taxon>Bacillati</taxon>
        <taxon>Bacillota</taxon>
        <taxon>Clostridia</taxon>
        <taxon>Lachnospirales</taxon>
        <taxon>Lachnospiraceae</taxon>
        <taxon>Butyrivibrio</taxon>
    </lineage>
</organism>
<sequence length="192" mass="21608">MIIEIKEVSKAYGENKVLDNFSLNIEDEHSYVITGKEGCGKTTLMRLILKLETPDAGKVGLLGDYKYPFINAGVVFQDDRLVESLNAITNVTMVSKKIFRETVAEELLKFLPEEALTVPVKKLSESQRRIVQIIRACAIPSDVLIMDEPFLGIDRETKLKLIPYIRNAQGKGSLTIFTRDTTDLDFARIITL</sequence>
<dbReference type="KEGG" id="bpb:bpr_I0852"/>
<dbReference type="PANTHER" id="PTHR42788">
    <property type="entry name" value="TAURINE IMPORT ATP-BINDING PROTEIN-RELATED"/>
    <property type="match status" value="1"/>
</dbReference>
<evidence type="ECO:0000259" key="4">
    <source>
        <dbReference type="PROSITE" id="PS50893"/>
    </source>
</evidence>
<evidence type="ECO:0000313" key="5">
    <source>
        <dbReference type="EMBL" id="ADL33594.1"/>
    </source>
</evidence>
<evidence type="ECO:0000256" key="1">
    <source>
        <dbReference type="ARBA" id="ARBA00022448"/>
    </source>
</evidence>
<dbReference type="SUPFAM" id="SSF52540">
    <property type="entry name" value="P-loop containing nucleoside triphosphate hydrolases"/>
    <property type="match status" value="1"/>
</dbReference>
<dbReference type="PANTHER" id="PTHR42788:SF13">
    <property type="entry name" value="ALIPHATIC SULFONATES IMPORT ATP-BINDING PROTEIN SSUB"/>
    <property type="match status" value="1"/>
</dbReference>
<dbReference type="Proteomes" id="UP000001299">
    <property type="component" value="Chromosome 1"/>
</dbReference>
<dbReference type="Pfam" id="PF00005">
    <property type="entry name" value="ABC_tran"/>
    <property type="match status" value="1"/>
</dbReference>
<dbReference type="InterPro" id="IPR050166">
    <property type="entry name" value="ABC_transporter_ATP-bind"/>
</dbReference>
<dbReference type="HOGENOM" id="CLU_000604_1_22_9"/>
<dbReference type="GO" id="GO:0016887">
    <property type="term" value="F:ATP hydrolysis activity"/>
    <property type="evidence" value="ECO:0007669"/>
    <property type="project" value="InterPro"/>
</dbReference>
<dbReference type="GO" id="GO:0005524">
    <property type="term" value="F:ATP binding"/>
    <property type="evidence" value="ECO:0007669"/>
    <property type="project" value="UniProtKB-KW"/>
</dbReference>
<dbReference type="RefSeq" id="WP_013280250.1">
    <property type="nucleotide sequence ID" value="NC_014387.1"/>
</dbReference>
<dbReference type="EMBL" id="CP001810">
    <property type="protein sequence ID" value="ADL33594.1"/>
    <property type="molecule type" value="Genomic_DNA"/>
</dbReference>
<reference evidence="5 6" key="1">
    <citation type="journal article" date="2010" name="PLoS ONE">
        <title>The glycobiome of the rumen bacterium Butyrivibrio proteoclasticus B316(T) highlights adaptation to a polysaccharide-rich environment.</title>
        <authorList>
            <person name="Kelly W.J."/>
            <person name="Leahy S.C."/>
            <person name="Altermann E."/>
            <person name="Yeoman C.J."/>
            <person name="Dunne J.C."/>
            <person name="Kong Z."/>
            <person name="Pacheco D.M."/>
            <person name="Li D."/>
            <person name="Noel S.J."/>
            <person name="Moon C.D."/>
            <person name="Cookson A.L."/>
            <person name="Attwood G.T."/>
        </authorList>
    </citation>
    <scope>NUCLEOTIDE SEQUENCE [LARGE SCALE GENOMIC DNA]</scope>
    <source>
        <strain evidence="6">ATCC 51982 / DSM 14932 / B316</strain>
    </source>
</reference>
<evidence type="ECO:0000256" key="3">
    <source>
        <dbReference type="ARBA" id="ARBA00022840"/>
    </source>
</evidence>
<accession>E0S1B9</accession>
<name>E0S1B9_BUTPB</name>
<keyword evidence="6" id="KW-1185">Reference proteome</keyword>
<dbReference type="InterPro" id="IPR027417">
    <property type="entry name" value="P-loop_NTPase"/>
</dbReference>
<dbReference type="AlphaFoldDB" id="E0S1B9"/>
<evidence type="ECO:0000256" key="2">
    <source>
        <dbReference type="ARBA" id="ARBA00022741"/>
    </source>
</evidence>
<gene>
    <name evidence="5" type="ordered locus">bpr_I0852</name>
</gene>
<feature type="domain" description="ABC transporter" evidence="4">
    <location>
        <begin position="3"/>
        <end position="192"/>
    </location>
</feature>
<keyword evidence="1" id="KW-0813">Transport</keyword>
<keyword evidence="2" id="KW-0547">Nucleotide-binding</keyword>